<dbReference type="InterPro" id="IPR036857">
    <property type="entry name" value="Thyroglobulin_1_sf"/>
</dbReference>
<reference evidence="7" key="3">
    <citation type="submission" date="2025-09" db="UniProtKB">
        <authorList>
            <consortium name="Ensembl"/>
        </authorList>
    </citation>
    <scope>IDENTIFICATION</scope>
</reference>
<dbReference type="PROSITE" id="PS51162">
    <property type="entry name" value="THYROGLOBULIN_1_2"/>
    <property type="match status" value="1"/>
</dbReference>
<feature type="domain" description="Thyroglobulin type-1" evidence="6">
    <location>
        <begin position="8"/>
        <end position="55"/>
    </location>
</feature>
<organism evidence="7 8">
    <name type="scientific">Myripristis murdjan</name>
    <name type="common">pinecone soldierfish</name>
    <dbReference type="NCBI Taxonomy" id="586833"/>
    <lineage>
        <taxon>Eukaryota</taxon>
        <taxon>Metazoa</taxon>
        <taxon>Chordata</taxon>
        <taxon>Craniata</taxon>
        <taxon>Vertebrata</taxon>
        <taxon>Euteleostomi</taxon>
        <taxon>Actinopterygii</taxon>
        <taxon>Neopterygii</taxon>
        <taxon>Teleostei</taxon>
        <taxon>Neoteleostei</taxon>
        <taxon>Acanthomorphata</taxon>
        <taxon>Holocentriformes</taxon>
        <taxon>Holocentridae</taxon>
        <taxon>Myripristis</taxon>
    </lineage>
</organism>
<feature type="disulfide bond" evidence="5">
    <location>
        <begin position="31"/>
        <end position="38"/>
    </location>
</feature>
<keyword evidence="4 5" id="KW-1015">Disulfide bond</keyword>
<dbReference type="PROSITE" id="PS00484">
    <property type="entry name" value="THYROGLOBULIN_1_1"/>
    <property type="match status" value="1"/>
</dbReference>
<evidence type="ECO:0000256" key="3">
    <source>
        <dbReference type="ARBA" id="ARBA00022737"/>
    </source>
</evidence>
<accession>A0A667XG47</accession>
<dbReference type="GO" id="GO:0008201">
    <property type="term" value="F:heparin binding"/>
    <property type="evidence" value="ECO:0007669"/>
    <property type="project" value="TreeGrafter"/>
</dbReference>
<dbReference type="PANTHER" id="PTHR12352">
    <property type="entry name" value="SECRETED MODULAR CALCIUM-BINDING PROTEIN"/>
    <property type="match status" value="1"/>
</dbReference>
<evidence type="ECO:0000313" key="8">
    <source>
        <dbReference type="Proteomes" id="UP000472263"/>
    </source>
</evidence>
<sequence length="55" mass="5996">MTPKGTARSDDPPERFVPECTADGRYNPVQCHVATGYCWCVRADTGRPLPGTSAR</sequence>
<evidence type="ECO:0000259" key="6">
    <source>
        <dbReference type="PROSITE" id="PS51162"/>
    </source>
</evidence>
<reference evidence="7" key="1">
    <citation type="submission" date="2019-06" db="EMBL/GenBank/DDBJ databases">
        <authorList>
            <consortium name="Wellcome Sanger Institute Data Sharing"/>
        </authorList>
    </citation>
    <scope>NUCLEOTIDE SEQUENCE [LARGE SCALE GENOMIC DNA]</scope>
</reference>
<dbReference type="GO" id="GO:0030198">
    <property type="term" value="P:extracellular matrix organization"/>
    <property type="evidence" value="ECO:0007669"/>
    <property type="project" value="TreeGrafter"/>
</dbReference>
<dbReference type="InterPro" id="IPR051950">
    <property type="entry name" value="Dev_reg/Prot_inhib"/>
</dbReference>
<dbReference type="SMART" id="SM00211">
    <property type="entry name" value="TY"/>
    <property type="match status" value="1"/>
</dbReference>
<dbReference type="GO" id="GO:0005615">
    <property type="term" value="C:extracellular space"/>
    <property type="evidence" value="ECO:0007669"/>
    <property type="project" value="TreeGrafter"/>
</dbReference>
<dbReference type="Gene3D" id="4.10.800.10">
    <property type="entry name" value="Thyroglobulin type-1"/>
    <property type="match status" value="1"/>
</dbReference>
<dbReference type="InterPro" id="IPR000716">
    <property type="entry name" value="Thyroglobulin_1"/>
</dbReference>
<evidence type="ECO:0000256" key="5">
    <source>
        <dbReference type="PROSITE-ProRule" id="PRU00500"/>
    </source>
</evidence>
<keyword evidence="2" id="KW-0964">Secreted</keyword>
<dbReference type="AlphaFoldDB" id="A0A667XG47"/>
<dbReference type="CDD" id="cd00191">
    <property type="entry name" value="TY"/>
    <property type="match status" value="1"/>
</dbReference>
<comment type="subcellular location">
    <subcellularLocation>
        <location evidence="1">Secreted</location>
    </subcellularLocation>
</comment>
<name>A0A667XG47_9TELE</name>
<proteinExistence type="predicted"/>
<comment type="caution">
    <text evidence="5">Lacks conserved residue(s) required for the propagation of feature annotation.</text>
</comment>
<dbReference type="Proteomes" id="UP000472263">
    <property type="component" value="Chromosome 13"/>
</dbReference>
<evidence type="ECO:0000313" key="7">
    <source>
        <dbReference type="Ensembl" id="ENSMMDP00005013058.1"/>
    </source>
</evidence>
<dbReference type="Pfam" id="PF00086">
    <property type="entry name" value="Thyroglobulin_1"/>
    <property type="match status" value="1"/>
</dbReference>
<protein>
    <recommendedName>
        <fullName evidence="6">Thyroglobulin type-1 domain-containing protein</fullName>
    </recommendedName>
</protein>
<reference evidence="7" key="2">
    <citation type="submission" date="2025-08" db="UniProtKB">
        <authorList>
            <consortium name="Ensembl"/>
        </authorList>
    </citation>
    <scope>IDENTIFICATION</scope>
</reference>
<dbReference type="PANTHER" id="PTHR12352:SF13">
    <property type="entry name" value="SPARC-RELATED MODULAR CALCIUM-BINDING PROTEIN 1"/>
    <property type="match status" value="1"/>
</dbReference>
<dbReference type="Ensembl" id="ENSMMDT00005013431.1">
    <property type="protein sequence ID" value="ENSMMDP00005013058.1"/>
    <property type="gene ID" value="ENSMMDG00005006837.1"/>
</dbReference>
<dbReference type="GeneTree" id="ENSGT00990000212921"/>
<dbReference type="SUPFAM" id="SSF57610">
    <property type="entry name" value="Thyroglobulin type-1 domain"/>
    <property type="match status" value="1"/>
</dbReference>
<keyword evidence="8" id="KW-1185">Reference proteome</keyword>
<evidence type="ECO:0000256" key="1">
    <source>
        <dbReference type="ARBA" id="ARBA00004613"/>
    </source>
</evidence>
<dbReference type="InParanoid" id="A0A667XG47"/>
<dbReference type="GO" id="GO:0050840">
    <property type="term" value="F:extracellular matrix binding"/>
    <property type="evidence" value="ECO:0007669"/>
    <property type="project" value="TreeGrafter"/>
</dbReference>
<evidence type="ECO:0000256" key="4">
    <source>
        <dbReference type="ARBA" id="ARBA00023157"/>
    </source>
</evidence>
<keyword evidence="3" id="KW-0677">Repeat</keyword>
<evidence type="ECO:0000256" key="2">
    <source>
        <dbReference type="ARBA" id="ARBA00022525"/>
    </source>
</evidence>
<dbReference type="GO" id="GO:0005604">
    <property type="term" value="C:basement membrane"/>
    <property type="evidence" value="ECO:0007669"/>
    <property type="project" value="TreeGrafter"/>
</dbReference>